<dbReference type="GO" id="GO:0036064">
    <property type="term" value="C:ciliary basal body"/>
    <property type="evidence" value="ECO:0007669"/>
    <property type="project" value="TreeGrafter"/>
</dbReference>
<dbReference type="InParanoid" id="A0A4W3J6C3"/>
<dbReference type="InterPro" id="IPR036322">
    <property type="entry name" value="WD40_repeat_dom_sf"/>
</dbReference>
<dbReference type="AlphaFoldDB" id="A0A4W3J6C3"/>
<proteinExistence type="predicted"/>
<reference evidence="1" key="4">
    <citation type="submission" date="2025-08" db="UniProtKB">
        <authorList>
            <consortium name="Ensembl"/>
        </authorList>
    </citation>
    <scope>IDENTIFICATION</scope>
</reference>
<dbReference type="Gene3D" id="2.130.10.10">
    <property type="entry name" value="YVTN repeat-like/Quinoprotein amine dehydrogenase"/>
    <property type="match status" value="1"/>
</dbReference>
<reference evidence="1" key="5">
    <citation type="submission" date="2025-09" db="UniProtKB">
        <authorList>
            <consortium name="Ensembl"/>
        </authorList>
    </citation>
    <scope>IDENTIFICATION</scope>
</reference>
<dbReference type="GO" id="GO:0005813">
    <property type="term" value="C:centrosome"/>
    <property type="evidence" value="ECO:0007669"/>
    <property type="project" value="TreeGrafter"/>
</dbReference>
<dbReference type="GO" id="GO:0000922">
    <property type="term" value="C:spindle pole"/>
    <property type="evidence" value="ECO:0007669"/>
    <property type="project" value="TreeGrafter"/>
</dbReference>
<dbReference type="GeneTree" id="ENSGT00940000164439"/>
<accession>A0A4W3J6C3</accession>
<evidence type="ECO:0000313" key="1">
    <source>
        <dbReference type="Ensembl" id="ENSCMIP00000035116.1"/>
    </source>
</evidence>
<name>A0A4W3J6C3_CALMI</name>
<reference evidence="2" key="1">
    <citation type="journal article" date="2006" name="Science">
        <title>Ancient noncoding elements conserved in the human genome.</title>
        <authorList>
            <person name="Venkatesh B."/>
            <person name="Kirkness E.F."/>
            <person name="Loh Y.H."/>
            <person name="Halpern A.L."/>
            <person name="Lee A.P."/>
            <person name="Johnson J."/>
            <person name="Dandona N."/>
            <person name="Viswanathan L.D."/>
            <person name="Tay A."/>
            <person name="Venter J.C."/>
            <person name="Strausberg R.L."/>
            <person name="Brenner S."/>
        </authorList>
    </citation>
    <scope>NUCLEOTIDE SEQUENCE [LARGE SCALE GENOMIC DNA]</scope>
</reference>
<dbReference type="GO" id="GO:0000278">
    <property type="term" value="P:mitotic cell cycle"/>
    <property type="evidence" value="ECO:0007669"/>
    <property type="project" value="TreeGrafter"/>
</dbReference>
<sequence length="234" mass="26387">MILRNIYVESPLTAIDFMTDGATLAVGTIRGKIYIYDLRLATSPLKIVTAHRKPVQCLKFQQSSAQFKFPNKDVNFLAKINSSNIDSGVLRIPLTSSLIKTPDVCERKGREIQQPQNSPLNDVPIAGVRVTNSAVPEVLTVSEQIVNTLGSDGSGPQLTSVQIQLIKNMIEDTLEDYRDAWHRDVVNLQLEMIKQFQIQQNEIHGLLERYSVNEALVAENERLREENKRLRATF</sequence>
<dbReference type="PANTHER" id="PTHR44414:SF1">
    <property type="entry name" value="PROTEIN NEDD1"/>
    <property type="match status" value="1"/>
</dbReference>
<dbReference type="PANTHER" id="PTHR44414">
    <property type="entry name" value="PROTEIN NEDD1"/>
    <property type="match status" value="1"/>
</dbReference>
<dbReference type="GO" id="GO:0043015">
    <property type="term" value="F:gamma-tubulin binding"/>
    <property type="evidence" value="ECO:0007669"/>
    <property type="project" value="TreeGrafter"/>
</dbReference>
<dbReference type="GO" id="GO:0005814">
    <property type="term" value="C:centriole"/>
    <property type="evidence" value="ECO:0007669"/>
    <property type="project" value="TreeGrafter"/>
</dbReference>
<evidence type="ECO:0008006" key="3">
    <source>
        <dbReference type="Google" id="ProtNLM"/>
    </source>
</evidence>
<dbReference type="InterPro" id="IPR052818">
    <property type="entry name" value="NEDD1_Spindle_Assembly"/>
</dbReference>
<dbReference type="STRING" id="7868.ENSCMIP00000035116"/>
<evidence type="ECO:0000313" key="2">
    <source>
        <dbReference type="Proteomes" id="UP000314986"/>
    </source>
</evidence>
<reference evidence="2" key="2">
    <citation type="journal article" date="2007" name="PLoS Biol.">
        <title>Survey sequencing and comparative analysis of the elephant shark (Callorhinchus milii) genome.</title>
        <authorList>
            <person name="Venkatesh B."/>
            <person name="Kirkness E.F."/>
            <person name="Loh Y.H."/>
            <person name="Halpern A.L."/>
            <person name="Lee A.P."/>
            <person name="Johnson J."/>
            <person name="Dandona N."/>
            <person name="Viswanathan L.D."/>
            <person name="Tay A."/>
            <person name="Venter J.C."/>
            <person name="Strausberg R.L."/>
            <person name="Brenner S."/>
        </authorList>
    </citation>
    <scope>NUCLEOTIDE SEQUENCE [LARGE SCALE GENOMIC DNA]</scope>
</reference>
<organism evidence="1 2">
    <name type="scientific">Callorhinchus milii</name>
    <name type="common">Ghost shark</name>
    <dbReference type="NCBI Taxonomy" id="7868"/>
    <lineage>
        <taxon>Eukaryota</taxon>
        <taxon>Metazoa</taxon>
        <taxon>Chordata</taxon>
        <taxon>Craniata</taxon>
        <taxon>Vertebrata</taxon>
        <taxon>Chondrichthyes</taxon>
        <taxon>Holocephali</taxon>
        <taxon>Chimaeriformes</taxon>
        <taxon>Callorhinchidae</taxon>
        <taxon>Callorhinchus</taxon>
    </lineage>
</organism>
<dbReference type="SUPFAM" id="SSF50978">
    <property type="entry name" value="WD40 repeat-like"/>
    <property type="match status" value="1"/>
</dbReference>
<dbReference type="GO" id="GO:0007020">
    <property type="term" value="P:microtubule nucleation"/>
    <property type="evidence" value="ECO:0007669"/>
    <property type="project" value="TreeGrafter"/>
</dbReference>
<dbReference type="Proteomes" id="UP000314986">
    <property type="component" value="Unassembled WGS sequence"/>
</dbReference>
<dbReference type="Ensembl" id="ENSCMIT00000035640.1">
    <property type="protein sequence ID" value="ENSCMIP00000035116.1"/>
    <property type="gene ID" value="ENSCMIG00000014884.1"/>
</dbReference>
<keyword evidence="2" id="KW-1185">Reference proteome</keyword>
<protein>
    <recommendedName>
        <fullName evidence="3">NEDD1 gamma-tubulin ring complex targeting factor</fullName>
    </recommendedName>
</protein>
<reference evidence="2" key="3">
    <citation type="journal article" date="2014" name="Nature">
        <title>Elephant shark genome provides unique insights into gnathostome evolution.</title>
        <authorList>
            <consortium name="International Elephant Shark Genome Sequencing Consortium"/>
            <person name="Venkatesh B."/>
            <person name="Lee A.P."/>
            <person name="Ravi V."/>
            <person name="Maurya A.K."/>
            <person name="Lian M.M."/>
            <person name="Swann J.B."/>
            <person name="Ohta Y."/>
            <person name="Flajnik M.F."/>
            <person name="Sutoh Y."/>
            <person name="Kasahara M."/>
            <person name="Hoon S."/>
            <person name="Gangu V."/>
            <person name="Roy S.W."/>
            <person name="Irimia M."/>
            <person name="Korzh V."/>
            <person name="Kondrychyn I."/>
            <person name="Lim Z.W."/>
            <person name="Tay B.H."/>
            <person name="Tohari S."/>
            <person name="Kong K.W."/>
            <person name="Ho S."/>
            <person name="Lorente-Galdos B."/>
            <person name="Quilez J."/>
            <person name="Marques-Bonet T."/>
            <person name="Raney B.J."/>
            <person name="Ingham P.W."/>
            <person name="Tay A."/>
            <person name="Hillier L.W."/>
            <person name="Minx P."/>
            <person name="Boehm T."/>
            <person name="Wilson R.K."/>
            <person name="Brenner S."/>
            <person name="Warren W.C."/>
        </authorList>
    </citation>
    <scope>NUCLEOTIDE SEQUENCE [LARGE SCALE GENOMIC DNA]</scope>
</reference>
<dbReference type="InterPro" id="IPR015943">
    <property type="entry name" value="WD40/YVTN_repeat-like_dom_sf"/>
</dbReference>
<dbReference type="GO" id="GO:0005737">
    <property type="term" value="C:cytoplasm"/>
    <property type="evidence" value="ECO:0007669"/>
    <property type="project" value="TreeGrafter"/>
</dbReference>